<organism evidence="7 8">
    <name type="scientific">Jatrophihabitans cynanchi</name>
    <dbReference type="NCBI Taxonomy" id="2944128"/>
    <lineage>
        <taxon>Bacteria</taxon>
        <taxon>Bacillati</taxon>
        <taxon>Actinomycetota</taxon>
        <taxon>Actinomycetes</taxon>
        <taxon>Jatrophihabitantales</taxon>
        <taxon>Jatrophihabitantaceae</taxon>
        <taxon>Jatrophihabitans</taxon>
    </lineage>
</organism>
<evidence type="ECO:0000256" key="4">
    <source>
        <dbReference type="ARBA" id="ARBA00022777"/>
    </source>
</evidence>
<evidence type="ECO:0000256" key="3">
    <source>
        <dbReference type="ARBA" id="ARBA00022741"/>
    </source>
</evidence>
<dbReference type="RefSeq" id="WP_269443037.1">
    <property type="nucleotide sequence ID" value="NZ_CP097463.1"/>
</dbReference>
<keyword evidence="5" id="KW-0067">ATP-binding</keyword>
<dbReference type="Proteomes" id="UP001164693">
    <property type="component" value="Chromosome"/>
</dbReference>
<feature type="domain" description="Carbohydrate kinase PfkB" evidence="6">
    <location>
        <begin position="5"/>
        <end position="303"/>
    </location>
</feature>
<dbReference type="PROSITE" id="PS00583">
    <property type="entry name" value="PFKB_KINASES_1"/>
    <property type="match status" value="1"/>
</dbReference>
<gene>
    <name evidence="7" type="ORF">M6B22_18500</name>
</gene>
<keyword evidence="8" id="KW-1185">Reference proteome</keyword>
<proteinExistence type="inferred from homology"/>
<dbReference type="GO" id="GO:0016301">
    <property type="term" value="F:kinase activity"/>
    <property type="evidence" value="ECO:0007669"/>
    <property type="project" value="UniProtKB-KW"/>
</dbReference>
<reference evidence="7" key="1">
    <citation type="submission" date="2022-05" db="EMBL/GenBank/DDBJ databases">
        <title>Jatrophihabitans sp. SB3-54 whole genome sequence.</title>
        <authorList>
            <person name="Suh M.K."/>
            <person name="Eom M.K."/>
            <person name="Kim J.S."/>
            <person name="Kim H.S."/>
            <person name="Do H.E."/>
            <person name="Shin Y.K."/>
            <person name="Lee J.-S."/>
        </authorList>
    </citation>
    <scope>NUCLEOTIDE SEQUENCE</scope>
    <source>
        <strain evidence="7">SB3-54</strain>
    </source>
</reference>
<dbReference type="Pfam" id="PF00294">
    <property type="entry name" value="PfkB"/>
    <property type="match status" value="1"/>
</dbReference>
<evidence type="ECO:0000313" key="7">
    <source>
        <dbReference type="EMBL" id="WAX56503.1"/>
    </source>
</evidence>
<keyword evidence="3" id="KW-0547">Nucleotide-binding</keyword>
<dbReference type="Gene3D" id="3.40.1190.20">
    <property type="match status" value="1"/>
</dbReference>
<evidence type="ECO:0000259" key="6">
    <source>
        <dbReference type="Pfam" id="PF00294"/>
    </source>
</evidence>
<protein>
    <submittedName>
        <fullName evidence="7">Carbohydrate kinase</fullName>
    </submittedName>
</protein>
<comment type="similarity">
    <text evidence="1">Belongs to the carbohydrate kinase PfkB family.</text>
</comment>
<dbReference type="InterPro" id="IPR002173">
    <property type="entry name" value="Carboh/pur_kinase_PfkB_CS"/>
</dbReference>
<dbReference type="SUPFAM" id="SSF53613">
    <property type="entry name" value="Ribokinase-like"/>
    <property type="match status" value="1"/>
</dbReference>
<dbReference type="InterPro" id="IPR050306">
    <property type="entry name" value="PfkB_Carbo_kinase"/>
</dbReference>
<dbReference type="PANTHER" id="PTHR43085:SF1">
    <property type="entry name" value="PSEUDOURIDINE KINASE-RELATED"/>
    <property type="match status" value="1"/>
</dbReference>
<dbReference type="InterPro" id="IPR029056">
    <property type="entry name" value="Ribokinase-like"/>
</dbReference>
<evidence type="ECO:0000256" key="5">
    <source>
        <dbReference type="ARBA" id="ARBA00022840"/>
    </source>
</evidence>
<dbReference type="PANTHER" id="PTHR43085">
    <property type="entry name" value="HEXOKINASE FAMILY MEMBER"/>
    <property type="match status" value="1"/>
</dbReference>
<evidence type="ECO:0000313" key="8">
    <source>
        <dbReference type="Proteomes" id="UP001164693"/>
    </source>
</evidence>
<dbReference type="PROSITE" id="PS00584">
    <property type="entry name" value="PFKB_KINASES_2"/>
    <property type="match status" value="1"/>
</dbReference>
<sequence>MRFTVIGEALVDLVQSREDARFAAHPGGSAFNVAITLGRLGDRVVFAGQRGTDGFGELLSAKLLGSGVRPDHWRTLALPSSLAVAALDHGGQAHYSFYFDGTAGLAFDALGPLPAADVVHAGSIASWLPPAAGFVQGVLRSARASGTTLVSYDPNVRPALLADRAATTAEIERCIALAHVVKASDEDLATLHPGEPVDAVAARWCALGATLVVVTRGADGAVAFGPGGELARRPAPRITVADTVGAGDSFAGALLSALAETGLAAPADLARAVETRDGRLEQVLRVAVAVSAITCQRPGADPPTRAELDAYLSRRD</sequence>
<evidence type="ECO:0000256" key="1">
    <source>
        <dbReference type="ARBA" id="ARBA00010688"/>
    </source>
</evidence>
<dbReference type="InterPro" id="IPR011611">
    <property type="entry name" value="PfkB_dom"/>
</dbReference>
<dbReference type="EMBL" id="CP097463">
    <property type="protein sequence ID" value="WAX56503.1"/>
    <property type="molecule type" value="Genomic_DNA"/>
</dbReference>
<name>A0ABY7JXW6_9ACTN</name>
<accession>A0ABY7JXW6</accession>
<evidence type="ECO:0000256" key="2">
    <source>
        <dbReference type="ARBA" id="ARBA00022679"/>
    </source>
</evidence>
<keyword evidence="2" id="KW-0808">Transferase</keyword>
<dbReference type="CDD" id="cd01167">
    <property type="entry name" value="bac_FRK"/>
    <property type="match status" value="1"/>
</dbReference>
<keyword evidence="4 7" id="KW-0418">Kinase</keyword>